<dbReference type="Proteomes" id="UP001560296">
    <property type="component" value="Unassembled WGS sequence"/>
</dbReference>
<protein>
    <submittedName>
        <fullName evidence="2">Type VI secretion system baseplate subunit TssE</fullName>
    </submittedName>
</protein>
<dbReference type="PANTHER" id="PTHR38595:SF1">
    <property type="entry name" value="TYPE VI SECRETION SYSTEM COMPONENT TSSE1"/>
    <property type="match status" value="1"/>
</dbReference>
<keyword evidence="3" id="KW-1185">Reference proteome</keyword>
<dbReference type="NCBIfam" id="TIGR03357">
    <property type="entry name" value="VI_zyme"/>
    <property type="match status" value="1"/>
</dbReference>
<gene>
    <name evidence="2" type="primary">tssE</name>
    <name evidence="2" type="ORF">AB5S05_01015</name>
</gene>
<organism evidence="2 3">
    <name type="scientific">Pseudomonas zhanjiangensis</name>
    <dbReference type="NCBI Taxonomy" id="3239015"/>
    <lineage>
        <taxon>Bacteria</taxon>
        <taxon>Pseudomonadati</taxon>
        <taxon>Pseudomonadota</taxon>
        <taxon>Gammaproteobacteria</taxon>
        <taxon>Pseudomonadales</taxon>
        <taxon>Pseudomonadaceae</taxon>
        <taxon>Pseudomonas</taxon>
    </lineage>
</organism>
<evidence type="ECO:0000259" key="1">
    <source>
        <dbReference type="Pfam" id="PF04965"/>
    </source>
</evidence>
<reference evidence="2 3" key="1">
    <citation type="submission" date="2024-07" db="EMBL/GenBank/DDBJ databases">
        <authorList>
            <person name="Li M."/>
        </authorList>
    </citation>
    <scope>NUCLEOTIDE SEQUENCE [LARGE SCALE GENOMIC DNA]</scope>
    <source>
        <strain evidence="2 3">25A3E</strain>
    </source>
</reference>
<feature type="domain" description="IraD/Gp25-like" evidence="1">
    <location>
        <begin position="34"/>
        <end position="126"/>
    </location>
</feature>
<dbReference type="RefSeq" id="WP_369285538.1">
    <property type="nucleotide sequence ID" value="NZ_JBFTEG010000001.1"/>
</dbReference>
<evidence type="ECO:0000313" key="2">
    <source>
        <dbReference type="EMBL" id="MEX6500627.1"/>
    </source>
</evidence>
<dbReference type="PANTHER" id="PTHR38595">
    <property type="entry name" value="CYTOPLASMIC PROTEIN-RELATED"/>
    <property type="match status" value="1"/>
</dbReference>
<evidence type="ECO:0000313" key="3">
    <source>
        <dbReference type="Proteomes" id="UP001560296"/>
    </source>
</evidence>
<proteinExistence type="predicted"/>
<name>A0ABV3YMT6_9PSED</name>
<dbReference type="Pfam" id="PF04965">
    <property type="entry name" value="GPW_gp25"/>
    <property type="match status" value="1"/>
</dbReference>
<sequence>MAAFRHRSQAPLLDRLASYDEARPAQVPAFDRQALADSVRQELLRLLNTRRSLRPRLKQLTVIDYGIADWSGLYADRSDDRLRLAREIRLAIAHFEPRLQLGEVDVQALDGSRHALRVRINGYLRSGVEEWPVAYAMDLADGVVHERFD</sequence>
<dbReference type="EMBL" id="JBFTEG010000001">
    <property type="protein sequence ID" value="MEX6500627.1"/>
    <property type="molecule type" value="Genomic_DNA"/>
</dbReference>
<dbReference type="InterPro" id="IPR017737">
    <property type="entry name" value="TssE1-like"/>
</dbReference>
<dbReference type="Gene3D" id="3.10.450.40">
    <property type="match status" value="1"/>
</dbReference>
<comment type="caution">
    <text evidence="2">The sequence shown here is derived from an EMBL/GenBank/DDBJ whole genome shotgun (WGS) entry which is preliminary data.</text>
</comment>
<dbReference type="InterPro" id="IPR053176">
    <property type="entry name" value="T6SS_TssE1-like"/>
</dbReference>
<accession>A0ABV3YMT6</accession>
<dbReference type="InterPro" id="IPR007048">
    <property type="entry name" value="IraD/Gp25-like"/>
</dbReference>
<dbReference type="SUPFAM" id="SSF160719">
    <property type="entry name" value="gpW/gp25-like"/>
    <property type="match status" value="1"/>
</dbReference>